<proteinExistence type="predicted"/>
<dbReference type="EMBL" id="FOJG01000001">
    <property type="protein sequence ID" value="SEW34578.1"/>
    <property type="molecule type" value="Genomic_DNA"/>
</dbReference>
<organism evidence="1 2">
    <name type="scientific">Chitinophaga arvensicola</name>
    <dbReference type="NCBI Taxonomy" id="29529"/>
    <lineage>
        <taxon>Bacteria</taxon>
        <taxon>Pseudomonadati</taxon>
        <taxon>Bacteroidota</taxon>
        <taxon>Chitinophagia</taxon>
        <taxon>Chitinophagales</taxon>
        <taxon>Chitinophagaceae</taxon>
        <taxon>Chitinophaga</taxon>
    </lineage>
</organism>
<protein>
    <submittedName>
        <fullName evidence="1">Uncharacterized protein</fullName>
    </submittedName>
</protein>
<accession>A0A1I0R2A8</accession>
<sequence>MRISLIGSPGDFSIVPSFDLMNLKNQPAGNYIFIYI</sequence>
<dbReference type="Proteomes" id="UP000199310">
    <property type="component" value="Unassembled WGS sequence"/>
</dbReference>
<dbReference type="STRING" id="29529.SAMN04488122_2123"/>
<name>A0A1I0R2A8_9BACT</name>
<evidence type="ECO:0000313" key="1">
    <source>
        <dbReference type="EMBL" id="SEW34578.1"/>
    </source>
</evidence>
<reference evidence="2" key="1">
    <citation type="submission" date="2016-10" db="EMBL/GenBank/DDBJ databases">
        <authorList>
            <person name="Varghese N."/>
            <person name="Submissions S."/>
        </authorList>
    </citation>
    <scope>NUCLEOTIDE SEQUENCE [LARGE SCALE GENOMIC DNA]</scope>
    <source>
        <strain evidence="2">DSM 3695</strain>
    </source>
</reference>
<dbReference type="AlphaFoldDB" id="A0A1I0R2A8"/>
<evidence type="ECO:0000313" key="2">
    <source>
        <dbReference type="Proteomes" id="UP000199310"/>
    </source>
</evidence>
<keyword evidence="2" id="KW-1185">Reference proteome</keyword>
<gene>
    <name evidence="1" type="ORF">SAMN04488122_2123</name>
</gene>